<dbReference type="Proteomes" id="UP000271098">
    <property type="component" value="Unassembled WGS sequence"/>
</dbReference>
<gene>
    <name evidence="2" type="ORF">GPUH_LOCUS21191</name>
</gene>
<keyword evidence="3" id="KW-1185">Reference proteome</keyword>
<evidence type="ECO:0000313" key="3">
    <source>
        <dbReference type="Proteomes" id="UP000271098"/>
    </source>
</evidence>
<dbReference type="GO" id="GO:0045893">
    <property type="term" value="P:positive regulation of DNA-templated transcription"/>
    <property type="evidence" value="ECO:0007669"/>
    <property type="project" value="TreeGrafter"/>
</dbReference>
<feature type="region of interest" description="Disordered" evidence="1">
    <location>
        <begin position="285"/>
        <end position="308"/>
    </location>
</feature>
<dbReference type="EMBL" id="UYRT01092019">
    <property type="protein sequence ID" value="VDN37696.1"/>
    <property type="molecule type" value="Genomic_DNA"/>
</dbReference>
<feature type="compositionally biased region" description="Low complexity" evidence="1">
    <location>
        <begin position="84"/>
        <end position="106"/>
    </location>
</feature>
<evidence type="ECO:0000313" key="4">
    <source>
        <dbReference type="WBParaSite" id="GPUH_0002121601-mRNA-1"/>
    </source>
</evidence>
<dbReference type="GO" id="GO:0006338">
    <property type="term" value="P:chromatin remodeling"/>
    <property type="evidence" value="ECO:0007669"/>
    <property type="project" value="InterPro"/>
</dbReference>
<dbReference type="PANTHER" id="PTHR12656:SF5">
    <property type="entry name" value="TRITHORAX GROUP PROTEIN OSA"/>
    <property type="match status" value="1"/>
</dbReference>
<accession>A0A183EJQ0</accession>
<dbReference type="AlphaFoldDB" id="A0A183EJQ0"/>
<protein>
    <submittedName>
        <fullName evidence="4">BAF250_C domain-containing protein</fullName>
    </submittedName>
</protein>
<name>A0A183EJQ0_9BILA</name>
<dbReference type="PANTHER" id="PTHR12656">
    <property type="entry name" value="BRG-1 ASSOCIATED FACTOR 250 BAF250"/>
    <property type="match status" value="1"/>
</dbReference>
<evidence type="ECO:0000256" key="1">
    <source>
        <dbReference type="SAM" id="MobiDB-lite"/>
    </source>
</evidence>
<reference evidence="4" key="1">
    <citation type="submission" date="2016-06" db="UniProtKB">
        <authorList>
            <consortium name="WormBaseParasite"/>
        </authorList>
    </citation>
    <scope>IDENTIFICATION</scope>
</reference>
<dbReference type="OrthoDB" id="8709537at2759"/>
<dbReference type="GO" id="GO:0005654">
    <property type="term" value="C:nucleoplasm"/>
    <property type="evidence" value="ECO:0007669"/>
    <property type="project" value="TreeGrafter"/>
</dbReference>
<dbReference type="GO" id="GO:0035060">
    <property type="term" value="C:brahma complex"/>
    <property type="evidence" value="ECO:0007669"/>
    <property type="project" value="InterPro"/>
</dbReference>
<dbReference type="GO" id="GO:0071565">
    <property type="term" value="C:nBAF complex"/>
    <property type="evidence" value="ECO:0007669"/>
    <property type="project" value="TreeGrafter"/>
</dbReference>
<feature type="region of interest" description="Disordered" evidence="1">
    <location>
        <begin position="57"/>
        <end position="115"/>
    </location>
</feature>
<dbReference type="WBParaSite" id="GPUH_0002121601-mRNA-1">
    <property type="protein sequence ID" value="GPUH_0002121601-mRNA-1"/>
    <property type="gene ID" value="GPUH_0002121601"/>
</dbReference>
<dbReference type="GO" id="GO:0016514">
    <property type="term" value="C:SWI/SNF complex"/>
    <property type="evidence" value="ECO:0007669"/>
    <property type="project" value="InterPro"/>
</dbReference>
<dbReference type="GO" id="GO:0006357">
    <property type="term" value="P:regulation of transcription by RNA polymerase II"/>
    <property type="evidence" value="ECO:0007669"/>
    <property type="project" value="TreeGrafter"/>
</dbReference>
<dbReference type="GO" id="GO:0031491">
    <property type="term" value="F:nucleosome binding"/>
    <property type="evidence" value="ECO:0007669"/>
    <property type="project" value="TreeGrafter"/>
</dbReference>
<dbReference type="InterPro" id="IPR021906">
    <property type="entry name" value="BAF250/Osa"/>
</dbReference>
<reference evidence="2 3" key="2">
    <citation type="submission" date="2018-11" db="EMBL/GenBank/DDBJ databases">
        <authorList>
            <consortium name="Pathogen Informatics"/>
        </authorList>
    </citation>
    <scope>NUCLEOTIDE SEQUENCE [LARGE SCALE GENOMIC DNA]</scope>
</reference>
<proteinExistence type="predicted"/>
<evidence type="ECO:0000313" key="2">
    <source>
        <dbReference type="EMBL" id="VDN37696.1"/>
    </source>
</evidence>
<organism evidence="4">
    <name type="scientific">Gongylonema pulchrum</name>
    <dbReference type="NCBI Taxonomy" id="637853"/>
    <lineage>
        <taxon>Eukaryota</taxon>
        <taxon>Metazoa</taxon>
        <taxon>Ecdysozoa</taxon>
        <taxon>Nematoda</taxon>
        <taxon>Chromadorea</taxon>
        <taxon>Rhabditida</taxon>
        <taxon>Spirurina</taxon>
        <taxon>Spiruromorpha</taxon>
        <taxon>Spiruroidea</taxon>
        <taxon>Gongylonematidae</taxon>
        <taxon>Gongylonema</taxon>
    </lineage>
</organism>
<sequence length="321" mass="33158">MWSSQQVQRYAGPHAAIPTSSALGGVQMGSAALMPRVPGAAAAAAAAAGAALPPEMQQPAYAPRRPTYCMQPSGPSLGNASPGAAPRLRYSAPSSSSPAHQQLQPQYPSHSMMQGGRAMMVGTPGAAYPPHMVPSTSTGISGMHGVPPGAATLGPLGQPSSSGLNIPPTQPVSGGGAAGASGAGAAVPFHPMFAQFQQPPPMQFPAGSVEATTISQRRRRKLLYKELIRVSGKRLVMALRSGLEAETTWALNALNVMLYDDSAPPTMLSNMPGLLNTLVDSETKARTADDMSSEFWPQASDKEDSAPVRSLVALRSAKNEP</sequence>